<protein>
    <submittedName>
        <fullName evidence="7">Tetratricopeptide repeat domain 4</fullName>
    </submittedName>
</protein>
<evidence type="ECO:0000313" key="7">
    <source>
        <dbReference type="Ensembl" id="ENSSFOP00015043054.1"/>
    </source>
</evidence>
<dbReference type="Proteomes" id="UP000694397">
    <property type="component" value="Chromosome 9"/>
</dbReference>
<dbReference type="Pfam" id="PF18972">
    <property type="entry name" value="Wheel"/>
    <property type="match status" value="1"/>
</dbReference>
<dbReference type="InterPro" id="IPR011990">
    <property type="entry name" value="TPR-like_helical_dom_sf"/>
</dbReference>
<keyword evidence="4" id="KW-0175">Coiled coil</keyword>
<evidence type="ECO:0000256" key="1">
    <source>
        <dbReference type="ARBA" id="ARBA00022737"/>
    </source>
</evidence>
<dbReference type="GO" id="GO:0005829">
    <property type="term" value="C:cytosol"/>
    <property type="evidence" value="ECO:0007669"/>
    <property type="project" value="TreeGrafter"/>
</dbReference>
<dbReference type="OrthoDB" id="420195at2759"/>
<reference evidence="7 8" key="1">
    <citation type="submission" date="2019-04" db="EMBL/GenBank/DDBJ databases">
        <authorList>
            <consortium name="Wellcome Sanger Institute Data Sharing"/>
        </authorList>
    </citation>
    <scope>NUCLEOTIDE SEQUENCE [LARGE SCALE GENOMIC DNA]</scope>
</reference>
<dbReference type="GO" id="GO:0006457">
    <property type="term" value="P:protein folding"/>
    <property type="evidence" value="ECO:0007669"/>
    <property type="project" value="TreeGrafter"/>
</dbReference>
<dbReference type="AlphaFoldDB" id="A0A8C9T4N3"/>
<keyword evidence="8" id="KW-1185">Reference proteome</keyword>
<dbReference type="Ensembl" id="ENSSFOT00015064883.1">
    <property type="protein sequence ID" value="ENSSFOP00015043054.1"/>
    <property type="gene ID" value="ENSSFOG00015000155.2"/>
</dbReference>
<dbReference type="GO" id="GO:0051879">
    <property type="term" value="F:Hsp90 protein binding"/>
    <property type="evidence" value="ECO:0007669"/>
    <property type="project" value="InterPro"/>
</dbReference>
<dbReference type="InterPro" id="IPR019734">
    <property type="entry name" value="TPR_rpt"/>
</dbReference>
<feature type="coiled-coil region" evidence="4">
    <location>
        <begin position="187"/>
        <end position="229"/>
    </location>
</feature>
<dbReference type="InterPro" id="IPR044059">
    <property type="entry name" value="Csn1/TTC4_wheel"/>
</dbReference>
<reference evidence="7" key="2">
    <citation type="submission" date="2025-08" db="UniProtKB">
        <authorList>
            <consortium name="Ensembl"/>
        </authorList>
    </citation>
    <scope>IDENTIFICATION</scope>
</reference>
<organism evidence="7 8">
    <name type="scientific">Scleropages formosus</name>
    <name type="common">Asian bonytongue</name>
    <name type="synonym">Osteoglossum formosum</name>
    <dbReference type="NCBI Taxonomy" id="113540"/>
    <lineage>
        <taxon>Eukaryota</taxon>
        <taxon>Metazoa</taxon>
        <taxon>Chordata</taxon>
        <taxon>Craniata</taxon>
        <taxon>Vertebrata</taxon>
        <taxon>Euteleostomi</taxon>
        <taxon>Actinopterygii</taxon>
        <taxon>Neopterygii</taxon>
        <taxon>Teleostei</taxon>
        <taxon>Osteoglossocephala</taxon>
        <taxon>Osteoglossomorpha</taxon>
        <taxon>Osteoglossiformes</taxon>
        <taxon>Osteoglossidae</taxon>
        <taxon>Scleropages</taxon>
    </lineage>
</organism>
<dbReference type="PANTHER" id="PTHR46035:SF1">
    <property type="entry name" value="TETRATRICOPEPTIDE REPEAT PROTEIN 4"/>
    <property type="match status" value="1"/>
</dbReference>
<evidence type="ECO:0000256" key="3">
    <source>
        <dbReference type="ARBA" id="ARBA00023602"/>
    </source>
</evidence>
<evidence type="ECO:0000313" key="8">
    <source>
        <dbReference type="Proteomes" id="UP000694397"/>
    </source>
</evidence>
<sequence length="398" mass="45926">IMSQAQGYDDDDAMDEFMDKFTKHKYKGAFDESNWEEEFEKVPMFMKTAPEEIDPEKHPELACLQSIIHDDERGPEEQAKALKDEGNEYFKEKNYKKAVVSYTEGLKKKCQDSDLRAILFTNRAAAHFHLGNMRSAFNDAVAAKKLKPDHLKALIRGAQCCLELRNFSEALQWCEEGFRLQPKDLKLQELRATADKLKRTAERDARKAKVKEKKQRAEMETLLKAIKERGIKLLKPEKPPKHSSDDEDEDGDTTRGMAALDLDGLSSQEATGFKVYLDDQGILHWPVLFLYPEHGQTDFISSFKESDRFIDHLAVMFGEELPPWDTDRKYHPQSLQVRFLRMNMSYCKSWILLFVTQVHVGFSFRCFVKEGTPSFTVLVKGSPFCMMFLSGKTVHQLK</sequence>
<name>A0A8C9T4N3_SCLFO</name>
<evidence type="ECO:0000256" key="4">
    <source>
        <dbReference type="SAM" id="Coils"/>
    </source>
</evidence>
<keyword evidence="1" id="KW-0677">Repeat</keyword>
<dbReference type="GO" id="GO:0030544">
    <property type="term" value="F:Hsp70 protein binding"/>
    <property type="evidence" value="ECO:0007669"/>
    <property type="project" value="TreeGrafter"/>
</dbReference>
<keyword evidence="2" id="KW-0802">TPR repeat</keyword>
<dbReference type="PANTHER" id="PTHR46035">
    <property type="entry name" value="TETRATRICOPEPTIDE REPEAT PROTEIN 4"/>
    <property type="match status" value="1"/>
</dbReference>
<proteinExistence type="inferred from homology"/>
<dbReference type="GeneTree" id="ENSGT00510000049371"/>
<feature type="compositionally biased region" description="Basic and acidic residues" evidence="5">
    <location>
        <begin position="233"/>
        <end position="244"/>
    </location>
</feature>
<dbReference type="CDD" id="cd21380">
    <property type="entry name" value="CTWD_Cns1"/>
    <property type="match status" value="1"/>
</dbReference>
<reference evidence="7" key="3">
    <citation type="submission" date="2025-09" db="UniProtKB">
        <authorList>
            <consortium name="Ensembl"/>
        </authorList>
    </citation>
    <scope>IDENTIFICATION</scope>
</reference>
<gene>
    <name evidence="7" type="primary">TTC4</name>
    <name evidence="7" type="synonym">ttc4</name>
</gene>
<dbReference type="SUPFAM" id="SSF48452">
    <property type="entry name" value="TPR-like"/>
    <property type="match status" value="1"/>
</dbReference>
<dbReference type="GO" id="GO:0005634">
    <property type="term" value="C:nucleus"/>
    <property type="evidence" value="ECO:0007669"/>
    <property type="project" value="TreeGrafter"/>
</dbReference>
<evidence type="ECO:0000256" key="5">
    <source>
        <dbReference type="SAM" id="MobiDB-lite"/>
    </source>
</evidence>
<comment type="similarity">
    <text evidence="3">Belongs to the TTC4 family.</text>
</comment>
<accession>A0A8C9T4N3</accession>
<evidence type="ECO:0000256" key="2">
    <source>
        <dbReference type="ARBA" id="ARBA00022803"/>
    </source>
</evidence>
<evidence type="ECO:0000259" key="6">
    <source>
        <dbReference type="Pfam" id="PF18972"/>
    </source>
</evidence>
<dbReference type="Gene3D" id="1.25.40.10">
    <property type="entry name" value="Tetratricopeptide repeat domain"/>
    <property type="match status" value="1"/>
</dbReference>
<feature type="domain" description="Cns1/TTC4 wheel" evidence="6">
    <location>
        <begin position="279"/>
        <end position="339"/>
    </location>
</feature>
<dbReference type="SMART" id="SM00028">
    <property type="entry name" value="TPR"/>
    <property type="match status" value="3"/>
</dbReference>
<feature type="region of interest" description="Disordered" evidence="5">
    <location>
        <begin position="233"/>
        <end position="255"/>
    </location>
</feature>